<dbReference type="Gene3D" id="3.40.630.30">
    <property type="match status" value="1"/>
</dbReference>
<keyword evidence="1" id="KW-0812">Transmembrane</keyword>
<dbReference type="InterPro" id="IPR000182">
    <property type="entry name" value="GNAT_dom"/>
</dbReference>
<keyword evidence="1" id="KW-0472">Membrane</keyword>
<organism evidence="3 4">
    <name type="scientific">Pseudocalidococcus azoricus BACA0444</name>
    <dbReference type="NCBI Taxonomy" id="2918990"/>
    <lineage>
        <taxon>Bacteria</taxon>
        <taxon>Bacillati</taxon>
        <taxon>Cyanobacteriota</taxon>
        <taxon>Cyanophyceae</taxon>
        <taxon>Acaryochloridales</taxon>
        <taxon>Thermosynechococcaceae</taxon>
        <taxon>Pseudocalidococcus</taxon>
        <taxon>Pseudocalidococcus azoricus</taxon>
    </lineage>
</organism>
<dbReference type="EMBL" id="JAVMIP010000031">
    <property type="protein sequence ID" value="MDS3862459.1"/>
    <property type="molecule type" value="Genomic_DNA"/>
</dbReference>
<comment type="caution">
    <text evidence="3">The sequence shown here is derived from an EMBL/GenBank/DDBJ whole genome shotgun (WGS) entry which is preliminary data.</text>
</comment>
<feature type="transmembrane region" description="Helical" evidence="1">
    <location>
        <begin position="79"/>
        <end position="107"/>
    </location>
</feature>
<dbReference type="GO" id="GO:0016747">
    <property type="term" value="F:acyltransferase activity, transferring groups other than amino-acyl groups"/>
    <property type="evidence" value="ECO:0007669"/>
    <property type="project" value="InterPro"/>
</dbReference>
<feature type="transmembrane region" description="Helical" evidence="1">
    <location>
        <begin position="53"/>
        <end position="73"/>
    </location>
</feature>
<name>A0AAE4FU72_9CYAN</name>
<evidence type="ECO:0000313" key="3">
    <source>
        <dbReference type="EMBL" id="MDS3862459.1"/>
    </source>
</evidence>
<proteinExistence type="predicted"/>
<gene>
    <name evidence="3" type="ORF">RIF25_16810</name>
</gene>
<evidence type="ECO:0000259" key="2">
    <source>
        <dbReference type="PROSITE" id="PS51186"/>
    </source>
</evidence>
<feature type="domain" description="N-acetyltransferase" evidence="2">
    <location>
        <begin position="80"/>
        <end position="213"/>
    </location>
</feature>
<dbReference type="Pfam" id="PF13508">
    <property type="entry name" value="Acetyltransf_7"/>
    <property type="match status" value="1"/>
</dbReference>
<protein>
    <submittedName>
        <fullName evidence="3">GNAT family N-acetyltransferase</fullName>
    </submittedName>
</protein>
<dbReference type="PROSITE" id="PS51186">
    <property type="entry name" value="GNAT"/>
    <property type="match status" value="1"/>
</dbReference>
<dbReference type="SUPFAM" id="SSF55729">
    <property type="entry name" value="Acyl-CoA N-acyltransferases (Nat)"/>
    <property type="match status" value="1"/>
</dbReference>
<keyword evidence="4" id="KW-1185">Reference proteome</keyword>
<sequence length="213" mass="24781">MTPYFCLPDEYSIRLAENYQDTWNVFVHQCLKKDKEKRKINCLRSQNSQSLSLLWIVILCLGLLSALAIAYILKEWIYLLWFLLIFVGSLTITYTLLLSWIFVEVVIRNYILVKKNKRRLLIVLYKHQFAGSILLESRRNYGVLLGLYVCPSHRKKGIGSCLVQCGIRGIRTSIYVHAIKGTEGFYEKNNFSKSHDQPGYNMILKRSSIGYGR</sequence>
<dbReference type="CDD" id="cd04301">
    <property type="entry name" value="NAT_SF"/>
    <property type="match status" value="1"/>
</dbReference>
<dbReference type="RefSeq" id="WP_322879663.1">
    <property type="nucleotide sequence ID" value="NZ_JAVMIP010000031.1"/>
</dbReference>
<dbReference type="Proteomes" id="UP001268256">
    <property type="component" value="Unassembled WGS sequence"/>
</dbReference>
<dbReference type="AlphaFoldDB" id="A0AAE4FU72"/>
<evidence type="ECO:0000313" key="4">
    <source>
        <dbReference type="Proteomes" id="UP001268256"/>
    </source>
</evidence>
<reference evidence="4" key="1">
    <citation type="submission" date="2023-07" db="EMBL/GenBank/DDBJ databases">
        <authorList>
            <person name="Luz R."/>
            <person name="Cordeiro R."/>
            <person name="Fonseca A."/>
            <person name="Goncalves V."/>
        </authorList>
    </citation>
    <scope>NUCLEOTIDE SEQUENCE [LARGE SCALE GENOMIC DNA]</scope>
    <source>
        <strain evidence="4">BACA0444</strain>
    </source>
</reference>
<evidence type="ECO:0000256" key="1">
    <source>
        <dbReference type="SAM" id="Phobius"/>
    </source>
</evidence>
<keyword evidence="1" id="KW-1133">Transmembrane helix</keyword>
<dbReference type="InterPro" id="IPR016181">
    <property type="entry name" value="Acyl_CoA_acyltransferase"/>
</dbReference>
<accession>A0AAE4FU72</accession>